<dbReference type="RefSeq" id="WP_344860775.1">
    <property type="nucleotide sequence ID" value="NZ_BAAAUT010000027.1"/>
</dbReference>
<feature type="region of interest" description="Disordered" evidence="1">
    <location>
        <begin position="71"/>
        <end position="118"/>
    </location>
</feature>
<dbReference type="Proteomes" id="UP001500320">
    <property type="component" value="Unassembled WGS sequence"/>
</dbReference>
<sequence length="118" mass="12875">MPKLLRARPPRDRQEERQVRKLAGARHAPGDWIQHAQIIMLSWEGMPGPAIASQVGCHPETVHCRLRRAGTESLDGLGDRPGTGRTHHPGRALAAHRTGREHPAGQAALARVGRTGSR</sequence>
<evidence type="ECO:0000256" key="1">
    <source>
        <dbReference type="SAM" id="MobiDB-lite"/>
    </source>
</evidence>
<keyword evidence="3" id="KW-1185">Reference proteome</keyword>
<feature type="compositionally biased region" description="Basic and acidic residues" evidence="1">
    <location>
        <begin position="9"/>
        <end position="19"/>
    </location>
</feature>
<dbReference type="Pfam" id="PF13384">
    <property type="entry name" value="HTH_23"/>
    <property type="match status" value="1"/>
</dbReference>
<name>A0ABP6N9V9_9ACTN</name>
<evidence type="ECO:0000313" key="2">
    <source>
        <dbReference type="EMBL" id="GAA3141155.1"/>
    </source>
</evidence>
<organism evidence="2 3">
    <name type="scientific">Planomonospora alba</name>
    <dbReference type="NCBI Taxonomy" id="161354"/>
    <lineage>
        <taxon>Bacteria</taxon>
        <taxon>Bacillati</taxon>
        <taxon>Actinomycetota</taxon>
        <taxon>Actinomycetes</taxon>
        <taxon>Streptosporangiales</taxon>
        <taxon>Streptosporangiaceae</taxon>
        <taxon>Planomonospora</taxon>
    </lineage>
</organism>
<reference evidence="3" key="1">
    <citation type="journal article" date="2019" name="Int. J. Syst. Evol. Microbiol.">
        <title>The Global Catalogue of Microorganisms (GCM) 10K type strain sequencing project: providing services to taxonomists for standard genome sequencing and annotation.</title>
        <authorList>
            <consortium name="The Broad Institute Genomics Platform"/>
            <consortium name="The Broad Institute Genome Sequencing Center for Infectious Disease"/>
            <person name="Wu L."/>
            <person name="Ma J."/>
        </authorList>
    </citation>
    <scope>NUCLEOTIDE SEQUENCE [LARGE SCALE GENOMIC DNA]</scope>
    <source>
        <strain evidence="3">JCM 9373</strain>
    </source>
</reference>
<evidence type="ECO:0000313" key="3">
    <source>
        <dbReference type="Proteomes" id="UP001500320"/>
    </source>
</evidence>
<dbReference type="InterPro" id="IPR009057">
    <property type="entry name" value="Homeodomain-like_sf"/>
</dbReference>
<dbReference type="SUPFAM" id="SSF46689">
    <property type="entry name" value="Homeodomain-like"/>
    <property type="match status" value="1"/>
</dbReference>
<dbReference type="EMBL" id="BAAAUT010000027">
    <property type="protein sequence ID" value="GAA3141155.1"/>
    <property type="molecule type" value="Genomic_DNA"/>
</dbReference>
<protein>
    <submittedName>
        <fullName evidence="2">Uncharacterized protein</fullName>
    </submittedName>
</protein>
<feature type="region of interest" description="Disordered" evidence="1">
    <location>
        <begin position="1"/>
        <end position="26"/>
    </location>
</feature>
<comment type="caution">
    <text evidence="2">The sequence shown here is derived from an EMBL/GenBank/DDBJ whole genome shotgun (WGS) entry which is preliminary data.</text>
</comment>
<gene>
    <name evidence="2" type="ORF">GCM10010466_35210</name>
</gene>
<proteinExistence type="predicted"/>
<accession>A0ABP6N9V9</accession>